<keyword evidence="1" id="KW-1133">Transmembrane helix</keyword>
<dbReference type="EMBL" id="JBFCZG010000001">
    <property type="protein sequence ID" value="KAL3427190.1"/>
    <property type="molecule type" value="Genomic_DNA"/>
</dbReference>
<organism evidence="3 4">
    <name type="scientific">Phlyctema vagabunda</name>
    <dbReference type="NCBI Taxonomy" id="108571"/>
    <lineage>
        <taxon>Eukaryota</taxon>
        <taxon>Fungi</taxon>
        <taxon>Dikarya</taxon>
        <taxon>Ascomycota</taxon>
        <taxon>Pezizomycotina</taxon>
        <taxon>Leotiomycetes</taxon>
        <taxon>Helotiales</taxon>
        <taxon>Dermateaceae</taxon>
        <taxon>Phlyctema</taxon>
    </lineage>
</organism>
<proteinExistence type="predicted"/>
<comment type="caution">
    <text evidence="3">The sequence shown here is derived from an EMBL/GenBank/DDBJ whole genome shotgun (WGS) entry which is preliminary data.</text>
</comment>
<evidence type="ECO:0000313" key="3">
    <source>
        <dbReference type="EMBL" id="KAL3427190.1"/>
    </source>
</evidence>
<reference evidence="3 4" key="1">
    <citation type="submission" date="2024-06" db="EMBL/GenBank/DDBJ databases">
        <title>Complete genome of Phlyctema vagabunda strain 19-DSS-EL-015.</title>
        <authorList>
            <person name="Fiorenzani C."/>
        </authorList>
    </citation>
    <scope>NUCLEOTIDE SEQUENCE [LARGE SCALE GENOMIC DNA]</scope>
    <source>
        <strain evidence="3 4">19-DSS-EL-015</strain>
    </source>
</reference>
<keyword evidence="2" id="KW-0732">Signal</keyword>
<evidence type="ECO:0000313" key="4">
    <source>
        <dbReference type="Proteomes" id="UP001629113"/>
    </source>
</evidence>
<gene>
    <name evidence="3" type="ORF">PVAG01_00699</name>
</gene>
<evidence type="ECO:0000256" key="2">
    <source>
        <dbReference type="SAM" id="SignalP"/>
    </source>
</evidence>
<dbReference type="Proteomes" id="UP001629113">
    <property type="component" value="Unassembled WGS sequence"/>
</dbReference>
<evidence type="ECO:0008006" key="5">
    <source>
        <dbReference type="Google" id="ProtNLM"/>
    </source>
</evidence>
<feature type="chain" id="PRO_5046774558" description="Peptidyl-tRNA hydrolase" evidence="2">
    <location>
        <begin position="21"/>
        <end position="285"/>
    </location>
</feature>
<keyword evidence="4" id="KW-1185">Reference proteome</keyword>
<sequence>MRFSTTTILALPLLAAATQQESPLDQAKAQFEYYLQKVQSYLPALPNPNRQHPAEAAHAAASSVGAKTLNVLTLNNWEDTIRSSVKPASTTPEEWYVLVTGGNKTCFGQCGKVETAFNESALLFAADPTAPHLGYLSCENQPVLCNAWGAGPPSLWVIEATAAPAPVDIRIVNLNSSTTTASTFTELHSTKSWKSKPLNDGYFHPFDGPLAQYKAAVPFGYIIWIFSVVPSYVFMIAISFFSRTFMGNRMAPPANRRAGAPAAGAAPAAAAGRRVGAPPGDGVRY</sequence>
<keyword evidence="1" id="KW-0472">Membrane</keyword>
<evidence type="ECO:0000256" key="1">
    <source>
        <dbReference type="SAM" id="Phobius"/>
    </source>
</evidence>
<name>A0ABR4PVC7_9HELO</name>
<accession>A0ABR4PVC7</accession>
<keyword evidence="1" id="KW-0812">Transmembrane</keyword>
<protein>
    <recommendedName>
        <fullName evidence="5">Peptidyl-tRNA hydrolase</fullName>
    </recommendedName>
</protein>
<feature type="transmembrane region" description="Helical" evidence="1">
    <location>
        <begin position="221"/>
        <end position="241"/>
    </location>
</feature>
<feature type="signal peptide" evidence="2">
    <location>
        <begin position="1"/>
        <end position="20"/>
    </location>
</feature>